<comment type="caution">
    <text evidence="2">The sequence shown here is derived from an EMBL/GenBank/DDBJ whole genome shotgun (WGS) entry which is preliminary data.</text>
</comment>
<proteinExistence type="predicted"/>
<gene>
    <name evidence="2" type="ORF">GCM10012275_43690</name>
</gene>
<keyword evidence="3" id="KW-1185">Reference proteome</keyword>
<dbReference type="Proteomes" id="UP000637578">
    <property type="component" value="Unassembled WGS sequence"/>
</dbReference>
<keyword evidence="1" id="KW-1133">Transmembrane helix</keyword>
<organism evidence="2 3">
    <name type="scientific">Longimycelium tulufanense</name>
    <dbReference type="NCBI Taxonomy" id="907463"/>
    <lineage>
        <taxon>Bacteria</taxon>
        <taxon>Bacillati</taxon>
        <taxon>Actinomycetota</taxon>
        <taxon>Actinomycetes</taxon>
        <taxon>Pseudonocardiales</taxon>
        <taxon>Pseudonocardiaceae</taxon>
        <taxon>Longimycelium</taxon>
    </lineage>
</organism>
<dbReference type="RefSeq" id="WP_189060269.1">
    <property type="nucleotide sequence ID" value="NZ_BMMK01000022.1"/>
</dbReference>
<dbReference type="AlphaFoldDB" id="A0A8J3CB58"/>
<protein>
    <submittedName>
        <fullName evidence="2">Uncharacterized protein</fullName>
    </submittedName>
</protein>
<feature type="transmembrane region" description="Helical" evidence="1">
    <location>
        <begin position="167"/>
        <end position="191"/>
    </location>
</feature>
<evidence type="ECO:0000313" key="3">
    <source>
        <dbReference type="Proteomes" id="UP000637578"/>
    </source>
</evidence>
<evidence type="ECO:0000313" key="2">
    <source>
        <dbReference type="EMBL" id="GGM68452.1"/>
    </source>
</evidence>
<sequence>MGFSEAQFQAAVDKINAGLRDLSSKIEQVRPAAEAAANQWYVPDVVKDAVLWLAEKAISLAKSVWNKIVEVLKGVAAPVWFFKYAFDWADVKGLATDVAGQLKPEAMTGTQRWHGEAAEAYRKHITPQGQAAARIGTLADKISIALGICATAGLAFYVSIGVILAKFIVAMVGIIASLGSVAFSWVGVGLAVEEASVNTGFIIAAVSTLTAALGAQAQQLVALHSEAVDNNTFPGGTWPNPVTTTYNDASVKDGTARWSMAQ</sequence>
<feature type="transmembrane region" description="Helical" evidence="1">
    <location>
        <begin position="197"/>
        <end position="215"/>
    </location>
</feature>
<name>A0A8J3CB58_9PSEU</name>
<keyword evidence="1" id="KW-0472">Membrane</keyword>
<accession>A0A8J3CB58</accession>
<reference evidence="2" key="2">
    <citation type="submission" date="2020-09" db="EMBL/GenBank/DDBJ databases">
        <authorList>
            <person name="Sun Q."/>
            <person name="Zhou Y."/>
        </authorList>
    </citation>
    <scope>NUCLEOTIDE SEQUENCE</scope>
    <source>
        <strain evidence="2">CGMCC 4.5737</strain>
    </source>
</reference>
<evidence type="ECO:0000256" key="1">
    <source>
        <dbReference type="SAM" id="Phobius"/>
    </source>
</evidence>
<dbReference type="EMBL" id="BMMK01000022">
    <property type="protein sequence ID" value="GGM68452.1"/>
    <property type="molecule type" value="Genomic_DNA"/>
</dbReference>
<feature type="transmembrane region" description="Helical" evidence="1">
    <location>
        <begin position="142"/>
        <end position="160"/>
    </location>
</feature>
<keyword evidence="1" id="KW-0812">Transmembrane</keyword>
<reference evidence="2" key="1">
    <citation type="journal article" date="2014" name="Int. J. Syst. Evol. Microbiol.">
        <title>Complete genome sequence of Corynebacterium casei LMG S-19264T (=DSM 44701T), isolated from a smear-ripened cheese.</title>
        <authorList>
            <consortium name="US DOE Joint Genome Institute (JGI-PGF)"/>
            <person name="Walter F."/>
            <person name="Albersmeier A."/>
            <person name="Kalinowski J."/>
            <person name="Ruckert C."/>
        </authorList>
    </citation>
    <scope>NUCLEOTIDE SEQUENCE</scope>
    <source>
        <strain evidence="2">CGMCC 4.5737</strain>
    </source>
</reference>